<comment type="caution">
    <text evidence="3">The sequence shown here is derived from an EMBL/GenBank/DDBJ whole genome shotgun (WGS) entry which is preliminary data.</text>
</comment>
<keyword evidence="1" id="KW-0328">Glycosyltransferase</keyword>
<dbReference type="Proteomes" id="UP000253628">
    <property type="component" value="Unassembled WGS sequence"/>
</dbReference>
<evidence type="ECO:0000256" key="1">
    <source>
        <dbReference type="ARBA" id="ARBA00022676"/>
    </source>
</evidence>
<dbReference type="Gene3D" id="3.40.50.2000">
    <property type="entry name" value="Glycogen Phosphorylase B"/>
    <property type="match status" value="2"/>
</dbReference>
<dbReference type="InterPro" id="IPR002201">
    <property type="entry name" value="Glyco_trans_9"/>
</dbReference>
<keyword evidence="2 3" id="KW-0808">Transferase</keyword>
<dbReference type="AlphaFoldDB" id="A0A366HJ47"/>
<dbReference type="PANTHER" id="PTHR30160">
    <property type="entry name" value="TETRAACYLDISACCHARIDE 4'-KINASE-RELATED"/>
    <property type="match status" value="1"/>
</dbReference>
<evidence type="ECO:0000256" key="2">
    <source>
        <dbReference type="ARBA" id="ARBA00022679"/>
    </source>
</evidence>
<dbReference type="GO" id="GO:0005829">
    <property type="term" value="C:cytosol"/>
    <property type="evidence" value="ECO:0007669"/>
    <property type="project" value="TreeGrafter"/>
</dbReference>
<organism evidence="3 4">
    <name type="scientific">Eoetvoesiella caeni</name>
    <dbReference type="NCBI Taxonomy" id="645616"/>
    <lineage>
        <taxon>Bacteria</taxon>
        <taxon>Pseudomonadati</taxon>
        <taxon>Pseudomonadota</taxon>
        <taxon>Betaproteobacteria</taxon>
        <taxon>Burkholderiales</taxon>
        <taxon>Alcaligenaceae</taxon>
        <taxon>Eoetvoesiella</taxon>
    </lineage>
</organism>
<keyword evidence="4" id="KW-1185">Reference proteome</keyword>
<dbReference type="Pfam" id="PF01075">
    <property type="entry name" value="Glyco_transf_9"/>
    <property type="match status" value="1"/>
</dbReference>
<sequence length="356" mass="38448">MSAASLWLPATRKVAIFRALNLGDLLCSIPALRAVRRALPAASIALVGLDGMRPLMRRFRHYVDEFVDFPGDPAFPEQAACVARLPEFYRYMRAQGFDLALQMHGSGIQSNAIVGKFGARQWAGFVPLQSQQTPQLMTWPDRQPEIRRYLALLEYLGLPEQDASLEFPLDDADREAAAEVARQAGIEAARTVFIHPGARLASRRWPLQRFAEAGRRLAQDGWRVVVTGCEAERPLTRNLAAAIGHGTVDLGGATGLGALASLMKQARLLICNDTGVSHIAAAVGCRSVVIASGSDTARWAPLDAGLHTVLHADMSCRPCAYDVCPVGHACALAVSSQEVVDAALAQLGKEIVHEAR</sequence>
<accession>A0A366HJ47</accession>
<dbReference type="OrthoDB" id="9807356at2"/>
<dbReference type="PANTHER" id="PTHR30160:SF1">
    <property type="entry name" value="LIPOPOLYSACCHARIDE 1,2-N-ACETYLGLUCOSAMINETRANSFERASE-RELATED"/>
    <property type="match status" value="1"/>
</dbReference>
<proteinExistence type="predicted"/>
<evidence type="ECO:0000313" key="3">
    <source>
        <dbReference type="EMBL" id="RBP42979.1"/>
    </source>
</evidence>
<gene>
    <name evidence="3" type="ORF">DFR37_101104</name>
</gene>
<reference evidence="3 4" key="1">
    <citation type="submission" date="2018-06" db="EMBL/GenBank/DDBJ databases">
        <title>Genomic Encyclopedia of Type Strains, Phase IV (KMG-IV): sequencing the most valuable type-strain genomes for metagenomic binning, comparative biology and taxonomic classification.</title>
        <authorList>
            <person name="Goeker M."/>
        </authorList>
    </citation>
    <scope>NUCLEOTIDE SEQUENCE [LARGE SCALE GENOMIC DNA]</scope>
    <source>
        <strain evidence="3 4">DSM 25520</strain>
    </source>
</reference>
<dbReference type="GO" id="GO:0009244">
    <property type="term" value="P:lipopolysaccharide core region biosynthetic process"/>
    <property type="evidence" value="ECO:0007669"/>
    <property type="project" value="TreeGrafter"/>
</dbReference>
<dbReference type="RefSeq" id="WP_113931295.1">
    <property type="nucleotide sequence ID" value="NZ_JACCEU010000001.1"/>
</dbReference>
<evidence type="ECO:0000313" key="4">
    <source>
        <dbReference type="Proteomes" id="UP000253628"/>
    </source>
</evidence>
<dbReference type="SUPFAM" id="SSF53756">
    <property type="entry name" value="UDP-Glycosyltransferase/glycogen phosphorylase"/>
    <property type="match status" value="1"/>
</dbReference>
<dbReference type="CDD" id="cd03789">
    <property type="entry name" value="GT9_LPS_heptosyltransferase"/>
    <property type="match status" value="1"/>
</dbReference>
<dbReference type="GO" id="GO:0008713">
    <property type="term" value="F:ADP-heptose-lipopolysaccharide heptosyltransferase activity"/>
    <property type="evidence" value="ECO:0007669"/>
    <property type="project" value="TreeGrafter"/>
</dbReference>
<dbReference type="InterPro" id="IPR051199">
    <property type="entry name" value="LPS_LOS_Heptosyltrfase"/>
</dbReference>
<protein>
    <submittedName>
        <fullName evidence="3">ADP-heptose:LPS heptosyltransferase</fullName>
    </submittedName>
</protein>
<dbReference type="EMBL" id="QNRQ01000001">
    <property type="protein sequence ID" value="RBP42979.1"/>
    <property type="molecule type" value="Genomic_DNA"/>
</dbReference>
<name>A0A366HJ47_9BURK</name>